<sequence length="154" mass="17163">MRNPRPGFMKPKFGFLAEPSSSRIREPSYWVRETSKEPWILLLLLDRTLGSSIAGSIWRWNLESVLMGDDFELVEEYFDNSLLNLDVYNALEKCLQWPPGFVMNPGRTHPACAWVLDVDENPGPLGFVVNSGRTHPGRAGSSGTQARAGLVLGS</sequence>
<gene>
    <name evidence="1" type="ORF">SLEP1_g18790</name>
</gene>
<keyword evidence="2" id="KW-1185">Reference proteome</keyword>
<reference evidence="1 2" key="1">
    <citation type="journal article" date="2021" name="Commun. Biol.">
        <title>The genome of Shorea leprosula (Dipterocarpaceae) highlights the ecological relevance of drought in aseasonal tropical rainforests.</title>
        <authorList>
            <person name="Ng K.K.S."/>
            <person name="Kobayashi M.J."/>
            <person name="Fawcett J.A."/>
            <person name="Hatakeyama M."/>
            <person name="Paape T."/>
            <person name="Ng C.H."/>
            <person name="Ang C.C."/>
            <person name="Tnah L.H."/>
            <person name="Lee C.T."/>
            <person name="Nishiyama T."/>
            <person name="Sese J."/>
            <person name="O'Brien M.J."/>
            <person name="Copetti D."/>
            <person name="Mohd Noor M.I."/>
            <person name="Ong R.C."/>
            <person name="Putra M."/>
            <person name="Sireger I.Z."/>
            <person name="Indrioko S."/>
            <person name="Kosugi Y."/>
            <person name="Izuno A."/>
            <person name="Isagi Y."/>
            <person name="Lee S.L."/>
            <person name="Shimizu K.K."/>
        </authorList>
    </citation>
    <scope>NUCLEOTIDE SEQUENCE [LARGE SCALE GENOMIC DNA]</scope>
    <source>
        <strain evidence="1">214</strain>
    </source>
</reference>
<organism evidence="1 2">
    <name type="scientific">Rubroshorea leprosula</name>
    <dbReference type="NCBI Taxonomy" id="152421"/>
    <lineage>
        <taxon>Eukaryota</taxon>
        <taxon>Viridiplantae</taxon>
        <taxon>Streptophyta</taxon>
        <taxon>Embryophyta</taxon>
        <taxon>Tracheophyta</taxon>
        <taxon>Spermatophyta</taxon>
        <taxon>Magnoliopsida</taxon>
        <taxon>eudicotyledons</taxon>
        <taxon>Gunneridae</taxon>
        <taxon>Pentapetalae</taxon>
        <taxon>rosids</taxon>
        <taxon>malvids</taxon>
        <taxon>Malvales</taxon>
        <taxon>Dipterocarpaceae</taxon>
        <taxon>Rubroshorea</taxon>
    </lineage>
</organism>
<proteinExistence type="predicted"/>
<dbReference type="Proteomes" id="UP001054252">
    <property type="component" value="Unassembled WGS sequence"/>
</dbReference>
<comment type="caution">
    <text evidence="1">The sequence shown here is derived from an EMBL/GenBank/DDBJ whole genome shotgun (WGS) entry which is preliminary data.</text>
</comment>
<protein>
    <submittedName>
        <fullName evidence="1">Uncharacterized protein</fullName>
    </submittedName>
</protein>
<evidence type="ECO:0000313" key="2">
    <source>
        <dbReference type="Proteomes" id="UP001054252"/>
    </source>
</evidence>
<evidence type="ECO:0000313" key="1">
    <source>
        <dbReference type="EMBL" id="GKV06976.1"/>
    </source>
</evidence>
<name>A0AAV5J7U7_9ROSI</name>
<dbReference type="AlphaFoldDB" id="A0AAV5J7U7"/>
<dbReference type="EMBL" id="BPVZ01000026">
    <property type="protein sequence ID" value="GKV06976.1"/>
    <property type="molecule type" value="Genomic_DNA"/>
</dbReference>
<accession>A0AAV5J7U7</accession>